<dbReference type="Gene3D" id="3.30.70.240">
    <property type="match status" value="1"/>
</dbReference>
<dbReference type="SUPFAM" id="SSF54211">
    <property type="entry name" value="Ribosomal protein S5 domain 2-like"/>
    <property type="match status" value="1"/>
</dbReference>
<dbReference type="CDD" id="cd04170">
    <property type="entry name" value="EF-G_bact"/>
    <property type="match status" value="1"/>
</dbReference>
<evidence type="ECO:0000313" key="10">
    <source>
        <dbReference type="EMBL" id="NIR75511.1"/>
    </source>
</evidence>
<dbReference type="Gene3D" id="3.30.70.870">
    <property type="entry name" value="Elongation Factor G (Translational Gtpase), domain 3"/>
    <property type="match status" value="1"/>
</dbReference>
<dbReference type="InterPro" id="IPR027417">
    <property type="entry name" value="P-loop_NTPase"/>
</dbReference>
<dbReference type="SMART" id="SM00838">
    <property type="entry name" value="EFG_C"/>
    <property type="match status" value="1"/>
</dbReference>
<keyword evidence="6" id="KW-0342">GTP-binding</keyword>
<comment type="caution">
    <text evidence="10">The sequence shown here is derived from an EMBL/GenBank/DDBJ whole genome shotgun (WGS) entry which is preliminary data.</text>
</comment>
<dbReference type="GO" id="GO:0005525">
    <property type="term" value="F:GTP binding"/>
    <property type="evidence" value="ECO:0007669"/>
    <property type="project" value="UniProtKB-UniRule"/>
</dbReference>
<dbReference type="GO" id="GO:0032790">
    <property type="term" value="P:ribosome disassembly"/>
    <property type="evidence" value="ECO:0007669"/>
    <property type="project" value="TreeGrafter"/>
</dbReference>
<dbReference type="SUPFAM" id="SSF52540">
    <property type="entry name" value="P-loop containing nucleoside triphosphate hydrolases"/>
    <property type="match status" value="1"/>
</dbReference>
<comment type="similarity">
    <text evidence="1">Belongs to the TRAFAC class translation factor GTPase superfamily. Classic translation factor GTPase family. EF-G/EF-2 subfamily.</text>
</comment>
<evidence type="ECO:0000256" key="5">
    <source>
        <dbReference type="ARBA" id="ARBA00022917"/>
    </source>
</evidence>
<dbReference type="Pfam" id="PF22042">
    <property type="entry name" value="EF-G_D2"/>
    <property type="match status" value="1"/>
</dbReference>
<dbReference type="InterPro" id="IPR014721">
    <property type="entry name" value="Ribsml_uS5_D2-typ_fold_subgr"/>
</dbReference>
<evidence type="ECO:0000256" key="4">
    <source>
        <dbReference type="ARBA" id="ARBA00022768"/>
    </source>
</evidence>
<sequence>MAAKTYPTEAIRNVVFLGHGGTGKTTMVDAICHSAGLTNRKGSISEGTTLTDFTPEERDHAISVGLAVAHADWDGTKVNLLDAPGYLDFAGEAVAGVRVADGAVIMVDATAGVLVGTERCWEYCVERDLPRIFAISMMDKENANFDSVLNEVREEFSRDAAPLEIPIGSGEDFKGVVDLLSRKARIFDPKSTRGEYKEEDIPDEMKEAYNAAYMELVEAIAATDDALMEEYFEKETIEPARAAEALKAAMKQGLIFPVVCGAPEKGYGARTLLTRLIELMPSPAETSNEVAKDGEEEVELAASDDEPLAALVFKTTSEPHVGELSYFRIFSGTVKSGDSAVNANREVTEKLGHPGIPQGKDRAEVEQLHAGDIGVVAKLRDTHTGDTLSAENRHLVLPGVPFPEADIAIAVKSATRGEEEKVSTGLHKIHEEDPTFSAEYDPELGQTIARGLGEQHLELAIERLRRRFGVEVETEQPRIPYRETFTRTAEGQGRYKKQTGGRGQFGDCWVRLSPLPAGSGYEFVNAITGGVIPGKFIPSVDKGIQEAAQRGVVAGYPVVDFQAEVYDGSHHSVDSSDIAFKVAGSLAFKNVAPQAGPILLEPVYEVEITVPNEYMGDVMGDLNQRRGKIMGMEPRGNKQVVKAQVPLAEMHKYSSTLRSISQGRGSHRMSFFAYEQVPANVAEKIIEEAKAREEEEAKK</sequence>
<dbReference type="AlphaFoldDB" id="A0AAE5C9I4"/>
<dbReference type="NCBIfam" id="NF009379">
    <property type="entry name" value="PRK12740.1-3"/>
    <property type="match status" value="1"/>
</dbReference>
<dbReference type="Pfam" id="PF00009">
    <property type="entry name" value="GTP_EFTU"/>
    <property type="match status" value="1"/>
</dbReference>
<dbReference type="InterPro" id="IPR041095">
    <property type="entry name" value="EFG_II"/>
</dbReference>
<dbReference type="SUPFAM" id="SSF54980">
    <property type="entry name" value="EF-G C-terminal domain-like"/>
    <property type="match status" value="2"/>
</dbReference>
<evidence type="ECO:0000256" key="3">
    <source>
        <dbReference type="ARBA" id="ARBA00022741"/>
    </source>
</evidence>
<evidence type="ECO:0000256" key="2">
    <source>
        <dbReference type="ARBA" id="ARBA00017872"/>
    </source>
</evidence>
<dbReference type="CDD" id="cd03713">
    <property type="entry name" value="EFG_mtEFG_C"/>
    <property type="match status" value="1"/>
</dbReference>
<evidence type="ECO:0000256" key="1">
    <source>
        <dbReference type="ARBA" id="ARBA00005870"/>
    </source>
</evidence>
<dbReference type="CDD" id="cd16262">
    <property type="entry name" value="EFG_III"/>
    <property type="match status" value="1"/>
</dbReference>
<dbReference type="InterPro" id="IPR005225">
    <property type="entry name" value="Small_GTP-bd"/>
</dbReference>
<evidence type="ECO:0000256" key="6">
    <source>
        <dbReference type="ARBA" id="ARBA00023134"/>
    </source>
</evidence>
<comment type="function">
    <text evidence="7">Catalyzes the GTP-dependent ribosomal translocation step during translation elongation. During this step, the ribosome changes from the pre-translocational (PRE) to the post-translocational (POST) state as the newly formed A-site-bound peptidyl-tRNA and P-site-bound deacylated tRNA move to the P and E sites, respectively. Catalyzes the coordinated movement of the two tRNA molecules, the mRNA and conformational changes in the ribosome.</text>
</comment>
<dbReference type="Gene3D" id="2.40.30.10">
    <property type="entry name" value="Translation factors"/>
    <property type="match status" value="1"/>
</dbReference>
<dbReference type="InterPro" id="IPR047872">
    <property type="entry name" value="EFG_IV"/>
</dbReference>
<keyword evidence="4 10" id="KW-0251">Elongation factor</keyword>
<dbReference type="NCBIfam" id="NF009891">
    <property type="entry name" value="PRK13351.1-1"/>
    <property type="match status" value="1"/>
</dbReference>
<dbReference type="PROSITE" id="PS51722">
    <property type="entry name" value="G_TR_2"/>
    <property type="match status" value="1"/>
</dbReference>
<dbReference type="NCBIfam" id="TIGR00484">
    <property type="entry name" value="EF-G"/>
    <property type="match status" value="1"/>
</dbReference>
<feature type="domain" description="Tr-type G" evidence="9">
    <location>
        <begin position="9"/>
        <end position="284"/>
    </location>
</feature>
<dbReference type="PRINTS" id="PR00315">
    <property type="entry name" value="ELONGATNFCT"/>
</dbReference>
<dbReference type="InterPro" id="IPR000795">
    <property type="entry name" value="T_Tr_GTP-bd_dom"/>
</dbReference>
<keyword evidence="3" id="KW-0547">Nucleotide-binding</keyword>
<gene>
    <name evidence="10" type="primary">fusA</name>
    <name evidence="10" type="ORF">GWO12_10460</name>
</gene>
<evidence type="ECO:0000313" key="11">
    <source>
        <dbReference type="Proteomes" id="UP000702544"/>
    </source>
</evidence>
<evidence type="ECO:0000256" key="8">
    <source>
        <dbReference type="NCBIfam" id="TIGR00484"/>
    </source>
</evidence>
<dbReference type="CDD" id="cd01434">
    <property type="entry name" value="EFG_mtEFG1_IV"/>
    <property type="match status" value="1"/>
</dbReference>
<dbReference type="SUPFAM" id="SSF50447">
    <property type="entry name" value="Translation proteins"/>
    <property type="match status" value="1"/>
</dbReference>
<dbReference type="Gene3D" id="3.40.50.300">
    <property type="entry name" value="P-loop containing nucleotide triphosphate hydrolases"/>
    <property type="match status" value="1"/>
</dbReference>
<dbReference type="FunFam" id="3.30.70.240:FF:000001">
    <property type="entry name" value="Elongation factor G"/>
    <property type="match status" value="1"/>
</dbReference>
<dbReference type="InterPro" id="IPR020568">
    <property type="entry name" value="Ribosomal_Su5_D2-typ_SF"/>
</dbReference>
<dbReference type="InterPro" id="IPR009000">
    <property type="entry name" value="Transl_B-barrel_sf"/>
</dbReference>
<dbReference type="InterPro" id="IPR000640">
    <property type="entry name" value="EFG_V-like"/>
</dbReference>
<dbReference type="InterPro" id="IPR035647">
    <property type="entry name" value="EFG_III/V"/>
</dbReference>
<name>A0AAE5C9I4_9BACT</name>
<keyword evidence="5" id="KW-0648">Protein biosynthesis</keyword>
<dbReference type="InterPro" id="IPR009022">
    <property type="entry name" value="EFG_III"/>
</dbReference>
<dbReference type="CDD" id="cd04088">
    <property type="entry name" value="EFG_mtEFG_II"/>
    <property type="match status" value="1"/>
</dbReference>
<evidence type="ECO:0000259" key="9">
    <source>
        <dbReference type="PROSITE" id="PS51722"/>
    </source>
</evidence>
<dbReference type="PANTHER" id="PTHR43261:SF6">
    <property type="entry name" value="ELONGATION FACTOR G-LIKE PROTEIN"/>
    <property type="match status" value="1"/>
</dbReference>
<dbReference type="Proteomes" id="UP000702544">
    <property type="component" value="Unassembled WGS sequence"/>
</dbReference>
<accession>A0AAE5C9I4</accession>
<organism evidence="10 11">
    <name type="scientific">Candidatus Kutchimonas denitrificans</name>
    <dbReference type="NCBI Taxonomy" id="3056748"/>
    <lineage>
        <taxon>Bacteria</taxon>
        <taxon>Pseudomonadati</taxon>
        <taxon>Gemmatimonadota</taxon>
        <taxon>Gemmatimonadia</taxon>
        <taxon>Candidatus Palauibacterales</taxon>
        <taxon>Candidatus Palauibacteraceae</taxon>
        <taxon>Candidatus Kutchimonas</taxon>
    </lineage>
</organism>
<reference evidence="10 11" key="1">
    <citation type="submission" date="2020-01" db="EMBL/GenBank/DDBJ databases">
        <title>Genomes assembled from Gulf of Kutch pelagic sediment metagenomes.</title>
        <authorList>
            <person name="Chandrashekar M."/>
            <person name="Mahajan M.S."/>
            <person name="Dave K.J."/>
            <person name="Vatsa P."/>
            <person name="Nathani N.M."/>
        </authorList>
    </citation>
    <scope>NUCLEOTIDE SEQUENCE [LARGE SCALE GENOMIC DNA]</scope>
    <source>
        <strain evidence="10">KS3-K002</strain>
    </source>
</reference>
<dbReference type="Gene3D" id="3.30.230.10">
    <property type="match status" value="1"/>
</dbReference>
<dbReference type="Pfam" id="PF14492">
    <property type="entry name" value="EFG_III"/>
    <property type="match status" value="1"/>
</dbReference>
<dbReference type="PANTHER" id="PTHR43261">
    <property type="entry name" value="TRANSLATION ELONGATION FACTOR G-RELATED"/>
    <property type="match status" value="1"/>
</dbReference>
<dbReference type="NCBIfam" id="NF009381">
    <property type="entry name" value="PRK12740.1-5"/>
    <property type="match status" value="1"/>
</dbReference>
<dbReference type="InterPro" id="IPR053905">
    <property type="entry name" value="EF-G-like_DII"/>
</dbReference>
<dbReference type="NCBIfam" id="TIGR00231">
    <property type="entry name" value="small_GTP"/>
    <property type="match status" value="1"/>
</dbReference>
<dbReference type="FunFam" id="3.30.230.10:FF:000003">
    <property type="entry name" value="Elongation factor G"/>
    <property type="match status" value="1"/>
</dbReference>
<dbReference type="InterPro" id="IPR004540">
    <property type="entry name" value="Transl_elong_EFG/EF2"/>
</dbReference>
<dbReference type="Pfam" id="PF00679">
    <property type="entry name" value="EFG_C"/>
    <property type="match status" value="1"/>
</dbReference>
<dbReference type="SMART" id="SM00889">
    <property type="entry name" value="EFG_IV"/>
    <property type="match status" value="1"/>
</dbReference>
<dbReference type="EMBL" id="JAACAK010000083">
    <property type="protein sequence ID" value="NIR75511.1"/>
    <property type="molecule type" value="Genomic_DNA"/>
</dbReference>
<dbReference type="Pfam" id="PF03764">
    <property type="entry name" value="EFG_IV"/>
    <property type="match status" value="1"/>
</dbReference>
<protein>
    <recommendedName>
        <fullName evidence="2 8">Elongation factor G</fullName>
    </recommendedName>
</protein>
<dbReference type="InterPro" id="IPR035649">
    <property type="entry name" value="EFG_V"/>
</dbReference>
<dbReference type="GO" id="GO:0003924">
    <property type="term" value="F:GTPase activity"/>
    <property type="evidence" value="ECO:0007669"/>
    <property type="project" value="InterPro"/>
</dbReference>
<proteinExistence type="inferred from homology"/>
<dbReference type="InterPro" id="IPR005517">
    <property type="entry name" value="Transl_elong_EFG/EF2_IV"/>
</dbReference>
<evidence type="ECO:0000256" key="7">
    <source>
        <dbReference type="ARBA" id="ARBA00024731"/>
    </source>
</evidence>
<dbReference type="GO" id="GO:0003746">
    <property type="term" value="F:translation elongation factor activity"/>
    <property type="evidence" value="ECO:0007669"/>
    <property type="project" value="UniProtKB-UniRule"/>
</dbReference>